<organism evidence="1 2">
    <name type="scientific">Mycena albidolilacea</name>
    <dbReference type="NCBI Taxonomy" id="1033008"/>
    <lineage>
        <taxon>Eukaryota</taxon>
        <taxon>Fungi</taxon>
        <taxon>Dikarya</taxon>
        <taxon>Basidiomycota</taxon>
        <taxon>Agaricomycotina</taxon>
        <taxon>Agaricomycetes</taxon>
        <taxon>Agaricomycetidae</taxon>
        <taxon>Agaricales</taxon>
        <taxon>Marasmiineae</taxon>
        <taxon>Mycenaceae</taxon>
        <taxon>Mycena</taxon>
    </lineage>
</organism>
<proteinExistence type="predicted"/>
<dbReference type="AlphaFoldDB" id="A0AAD7AV99"/>
<evidence type="ECO:0000313" key="1">
    <source>
        <dbReference type="EMBL" id="KAJ7368629.1"/>
    </source>
</evidence>
<dbReference type="Proteomes" id="UP001218218">
    <property type="component" value="Unassembled WGS sequence"/>
</dbReference>
<name>A0AAD7AV99_9AGAR</name>
<gene>
    <name evidence="1" type="ORF">DFH08DRAFT_947535</name>
</gene>
<comment type="caution">
    <text evidence="1">The sequence shown here is derived from an EMBL/GenBank/DDBJ whole genome shotgun (WGS) entry which is preliminary data.</text>
</comment>
<dbReference type="EMBL" id="JARIHO010000001">
    <property type="protein sequence ID" value="KAJ7368629.1"/>
    <property type="molecule type" value="Genomic_DNA"/>
</dbReference>
<protein>
    <submittedName>
        <fullName evidence="1">Uncharacterized protein</fullName>
    </submittedName>
</protein>
<reference evidence="1" key="1">
    <citation type="submission" date="2023-03" db="EMBL/GenBank/DDBJ databases">
        <title>Massive genome expansion in bonnet fungi (Mycena s.s.) driven by repeated elements and novel gene families across ecological guilds.</title>
        <authorList>
            <consortium name="Lawrence Berkeley National Laboratory"/>
            <person name="Harder C.B."/>
            <person name="Miyauchi S."/>
            <person name="Viragh M."/>
            <person name="Kuo A."/>
            <person name="Thoen E."/>
            <person name="Andreopoulos B."/>
            <person name="Lu D."/>
            <person name="Skrede I."/>
            <person name="Drula E."/>
            <person name="Henrissat B."/>
            <person name="Morin E."/>
            <person name="Kohler A."/>
            <person name="Barry K."/>
            <person name="LaButti K."/>
            <person name="Morin E."/>
            <person name="Salamov A."/>
            <person name="Lipzen A."/>
            <person name="Mereny Z."/>
            <person name="Hegedus B."/>
            <person name="Baldrian P."/>
            <person name="Stursova M."/>
            <person name="Weitz H."/>
            <person name="Taylor A."/>
            <person name="Grigoriev I.V."/>
            <person name="Nagy L.G."/>
            <person name="Martin F."/>
            <person name="Kauserud H."/>
        </authorList>
    </citation>
    <scope>NUCLEOTIDE SEQUENCE</scope>
    <source>
        <strain evidence="1">CBHHK002</strain>
    </source>
</reference>
<keyword evidence="2" id="KW-1185">Reference proteome</keyword>
<accession>A0AAD7AV99</accession>
<evidence type="ECO:0000313" key="2">
    <source>
        <dbReference type="Proteomes" id="UP001218218"/>
    </source>
</evidence>
<sequence>MPPRKADGDDGKAIWLDPEVIAILDGLINKKSTYQSGNGWKSTVAGGWHGHTMTSFG</sequence>